<proteinExistence type="predicted"/>
<dbReference type="CDD" id="cd04301">
    <property type="entry name" value="NAT_SF"/>
    <property type="match status" value="1"/>
</dbReference>
<dbReference type="PROSITE" id="PS51186">
    <property type="entry name" value="GNAT"/>
    <property type="match status" value="1"/>
</dbReference>
<keyword evidence="5" id="KW-1185">Reference proteome</keyword>
<reference evidence="4 5" key="1">
    <citation type="submission" date="2022-06" db="EMBL/GenBank/DDBJ databases">
        <title>Isolation of gut microbiota from human fecal samples.</title>
        <authorList>
            <person name="Pamer E.G."/>
            <person name="Barat B."/>
            <person name="Waligurski E."/>
            <person name="Medina S."/>
            <person name="Paddock L."/>
            <person name="Mostad J."/>
        </authorList>
    </citation>
    <scope>NUCLEOTIDE SEQUENCE [LARGE SCALE GENOMIC DNA]</scope>
    <source>
        <strain evidence="4 5">DFI.9.73</strain>
    </source>
</reference>
<name>A0ABT1S2P9_9FIRM</name>
<evidence type="ECO:0000256" key="1">
    <source>
        <dbReference type="ARBA" id="ARBA00022679"/>
    </source>
</evidence>
<evidence type="ECO:0000259" key="3">
    <source>
        <dbReference type="PROSITE" id="PS51186"/>
    </source>
</evidence>
<dbReference type="SUPFAM" id="SSF55729">
    <property type="entry name" value="Acyl-CoA N-acyltransferases (Nat)"/>
    <property type="match status" value="1"/>
</dbReference>
<evidence type="ECO:0000313" key="4">
    <source>
        <dbReference type="EMBL" id="MCQ4841222.1"/>
    </source>
</evidence>
<dbReference type="InterPro" id="IPR000182">
    <property type="entry name" value="GNAT_dom"/>
</dbReference>
<gene>
    <name evidence="4" type="ORF">NE695_15010</name>
</gene>
<dbReference type="PANTHER" id="PTHR43877">
    <property type="entry name" value="AMINOALKYLPHOSPHONATE N-ACETYLTRANSFERASE-RELATED-RELATED"/>
    <property type="match status" value="1"/>
</dbReference>
<organism evidence="4 5">
    <name type="scientific">Neglectibacter timonensis</name>
    <dbReference type="NCBI Taxonomy" id="1776382"/>
    <lineage>
        <taxon>Bacteria</taxon>
        <taxon>Bacillati</taxon>
        <taxon>Bacillota</taxon>
        <taxon>Clostridia</taxon>
        <taxon>Eubacteriales</taxon>
        <taxon>Oscillospiraceae</taxon>
        <taxon>Neglectibacter</taxon>
    </lineage>
</organism>
<dbReference type="GeneID" id="90532997"/>
<sequence length="185" mass="21428">MSKYQESFETKGQFFLLRNAEENDAQKMFEFMRHVDSETTFLAREPGEFEASFSLESEAALLKSWSAGEDKLFLVAETKSGEIAATCGCTRNIGRRRTRHLAEIAISVRQDFWRMGLGRRLFQIQFDWCRQKEIEKLCLTVDTENLRALGLYLSLGFVVEGTLKQQAKMPDGSYRDLYTMGKFFR</sequence>
<dbReference type="EMBL" id="JANFZH010000041">
    <property type="protein sequence ID" value="MCQ4841222.1"/>
    <property type="molecule type" value="Genomic_DNA"/>
</dbReference>
<comment type="caution">
    <text evidence="4">The sequence shown here is derived from an EMBL/GenBank/DDBJ whole genome shotgun (WGS) entry which is preliminary data.</text>
</comment>
<accession>A0ABT1S2P9</accession>
<evidence type="ECO:0000256" key="2">
    <source>
        <dbReference type="ARBA" id="ARBA00023315"/>
    </source>
</evidence>
<dbReference type="PANTHER" id="PTHR43877:SF1">
    <property type="entry name" value="ACETYLTRANSFERASE"/>
    <property type="match status" value="1"/>
</dbReference>
<keyword evidence="2" id="KW-0012">Acyltransferase</keyword>
<dbReference type="RefSeq" id="WP_066865581.1">
    <property type="nucleotide sequence ID" value="NZ_CABKVV010000014.1"/>
</dbReference>
<dbReference type="Gene3D" id="3.40.630.30">
    <property type="match status" value="1"/>
</dbReference>
<protein>
    <submittedName>
        <fullName evidence="4">GNAT family N-acetyltransferase</fullName>
    </submittedName>
</protein>
<keyword evidence="1" id="KW-0808">Transferase</keyword>
<dbReference type="Proteomes" id="UP001524473">
    <property type="component" value="Unassembled WGS sequence"/>
</dbReference>
<feature type="domain" description="N-acetyltransferase" evidence="3">
    <location>
        <begin position="15"/>
        <end position="185"/>
    </location>
</feature>
<evidence type="ECO:0000313" key="5">
    <source>
        <dbReference type="Proteomes" id="UP001524473"/>
    </source>
</evidence>
<dbReference type="InterPro" id="IPR050832">
    <property type="entry name" value="Bact_Acetyltransf"/>
</dbReference>
<dbReference type="InterPro" id="IPR016181">
    <property type="entry name" value="Acyl_CoA_acyltransferase"/>
</dbReference>
<dbReference type="Pfam" id="PF00583">
    <property type="entry name" value="Acetyltransf_1"/>
    <property type="match status" value="1"/>
</dbReference>